<dbReference type="GO" id="GO:0043565">
    <property type="term" value="F:sequence-specific DNA binding"/>
    <property type="evidence" value="ECO:0007669"/>
    <property type="project" value="InterPro"/>
</dbReference>
<dbReference type="Proteomes" id="UP000306509">
    <property type="component" value="Unassembled WGS sequence"/>
</dbReference>
<evidence type="ECO:0000259" key="4">
    <source>
        <dbReference type="PROSITE" id="PS01124"/>
    </source>
</evidence>
<dbReference type="SUPFAM" id="SSF46689">
    <property type="entry name" value="Homeodomain-like"/>
    <property type="match status" value="2"/>
</dbReference>
<reference evidence="5 6" key="1">
    <citation type="journal article" date="2019" name="Anaerobe">
        <title>Detection of Robinsoniella peoriensis in multiple bone samples of a trauma patient.</title>
        <authorList>
            <person name="Schrottner P."/>
            <person name="Hartwich K."/>
            <person name="Bunk B."/>
            <person name="Schober I."/>
            <person name="Helbig S."/>
            <person name="Rudolph W.W."/>
            <person name="Gunzer F."/>
        </authorList>
    </citation>
    <scope>NUCLEOTIDE SEQUENCE [LARGE SCALE GENOMIC DNA]</scope>
    <source>
        <strain evidence="5 6">DSM 106044</strain>
    </source>
</reference>
<evidence type="ECO:0000256" key="1">
    <source>
        <dbReference type="ARBA" id="ARBA00023015"/>
    </source>
</evidence>
<dbReference type="InterPro" id="IPR018060">
    <property type="entry name" value="HTH_AraC"/>
</dbReference>
<keyword evidence="1" id="KW-0805">Transcription regulation</keyword>
<dbReference type="PROSITE" id="PS00041">
    <property type="entry name" value="HTH_ARAC_FAMILY_1"/>
    <property type="match status" value="1"/>
</dbReference>
<dbReference type="GO" id="GO:0003700">
    <property type="term" value="F:DNA-binding transcription factor activity"/>
    <property type="evidence" value="ECO:0007669"/>
    <property type="project" value="InterPro"/>
</dbReference>
<dbReference type="AlphaFoldDB" id="A0A4U8QBY8"/>
<keyword evidence="3" id="KW-0804">Transcription</keyword>
<sequence>MWAITKHHISALKYDMGIGNDILCIKVKEGEVLNGIDLTSVRMDFRGFGFSKREVNELIQEYSINEPKNKVHITAYMILPGVEIFCTDYQTHEHFYGKVNECNYYQIAYSHKGVYESRIDGHRFLRLSEGEISMMTNTYQSFDSHTPMGYFQGINIIFYPQMIGGEAIDFLGLFAIDINELFKTHLQGKRFERFVCDGHIKKVLEALYEASREGDYIHMKIHVLHLLTEFVHYEGARQKKYHVVTDKKTETISQIKNYIEKNMQKHFTIRELAAHFHISETGLKDNFKVIYGCSPYEFLKGCRMEWAAKRLKTTNESIADIGNAIGYENPSKFSAAFSSIYGLTPIKYRKNG</sequence>
<dbReference type="PANTHER" id="PTHR47893">
    <property type="entry name" value="REGULATORY PROTEIN PCHR"/>
    <property type="match status" value="1"/>
</dbReference>
<protein>
    <submittedName>
        <fullName evidence="5">Methylphosphotriester-DNA--protein-cysteine S-methyltransferase</fullName>
        <ecNumber evidence="5">2.1.1.-</ecNumber>
    </submittedName>
</protein>
<dbReference type="InterPro" id="IPR009057">
    <property type="entry name" value="Homeodomain-like_sf"/>
</dbReference>
<dbReference type="SMART" id="SM00342">
    <property type="entry name" value="HTH_ARAC"/>
    <property type="match status" value="1"/>
</dbReference>
<dbReference type="EMBL" id="QGQD01000021">
    <property type="protein sequence ID" value="TLD02199.1"/>
    <property type="molecule type" value="Genomic_DNA"/>
</dbReference>
<keyword evidence="5" id="KW-0808">Transferase</keyword>
<accession>A0A4U8QBY8</accession>
<dbReference type="PANTHER" id="PTHR47893:SF1">
    <property type="entry name" value="REGULATORY PROTEIN PCHR"/>
    <property type="match status" value="1"/>
</dbReference>
<evidence type="ECO:0000313" key="6">
    <source>
        <dbReference type="Proteomes" id="UP000306509"/>
    </source>
</evidence>
<dbReference type="Gene3D" id="1.10.10.60">
    <property type="entry name" value="Homeodomain-like"/>
    <property type="match status" value="2"/>
</dbReference>
<dbReference type="PROSITE" id="PS01124">
    <property type="entry name" value="HTH_ARAC_FAMILY_2"/>
    <property type="match status" value="1"/>
</dbReference>
<dbReference type="GO" id="GO:0032259">
    <property type="term" value="P:methylation"/>
    <property type="evidence" value="ECO:0007669"/>
    <property type="project" value="UniProtKB-KW"/>
</dbReference>
<organism evidence="5 6">
    <name type="scientific">Robinsoniella peoriensis</name>
    <dbReference type="NCBI Taxonomy" id="180332"/>
    <lineage>
        <taxon>Bacteria</taxon>
        <taxon>Bacillati</taxon>
        <taxon>Bacillota</taxon>
        <taxon>Clostridia</taxon>
        <taxon>Lachnospirales</taxon>
        <taxon>Lachnospiraceae</taxon>
        <taxon>Robinsoniella</taxon>
    </lineage>
</organism>
<keyword evidence="6" id="KW-1185">Reference proteome</keyword>
<comment type="caution">
    <text evidence="5">The sequence shown here is derived from an EMBL/GenBank/DDBJ whole genome shotgun (WGS) entry which is preliminary data.</text>
</comment>
<dbReference type="InterPro" id="IPR020449">
    <property type="entry name" value="Tscrpt_reg_AraC-type_HTH"/>
</dbReference>
<name>A0A4U8QBY8_9FIRM</name>
<keyword evidence="5" id="KW-0489">Methyltransferase</keyword>
<evidence type="ECO:0000256" key="3">
    <source>
        <dbReference type="ARBA" id="ARBA00023163"/>
    </source>
</evidence>
<proteinExistence type="predicted"/>
<dbReference type="PRINTS" id="PR00032">
    <property type="entry name" value="HTHARAC"/>
</dbReference>
<dbReference type="InterPro" id="IPR053142">
    <property type="entry name" value="PchR_regulatory_protein"/>
</dbReference>
<evidence type="ECO:0000313" key="5">
    <source>
        <dbReference type="EMBL" id="TLD02199.1"/>
    </source>
</evidence>
<dbReference type="Pfam" id="PF12833">
    <property type="entry name" value="HTH_18"/>
    <property type="match status" value="1"/>
</dbReference>
<dbReference type="EC" id="2.1.1.-" evidence="5"/>
<feature type="domain" description="HTH araC/xylS-type" evidence="4">
    <location>
        <begin position="253"/>
        <end position="351"/>
    </location>
</feature>
<dbReference type="STRING" id="180332.GCA_000797495_02136"/>
<evidence type="ECO:0000256" key="2">
    <source>
        <dbReference type="ARBA" id="ARBA00023125"/>
    </source>
</evidence>
<keyword evidence="2" id="KW-0238">DNA-binding</keyword>
<dbReference type="GO" id="GO:0008168">
    <property type="term" value="F:methyltransferase activity"/>
    <property type="evidence" value="ECO:0007669"/>
    <property type="project" value="UniProtKB-KW"/>
</dbReference>
<gene>
    <name evidence="5" type="primary">adaA_3</name>
    <name evidence="5" type="ORF">DSM106044_00869</name>
</gene>
<dbReference type="InterPro" id="IPR018062">
    <property type="entry name" value="HTH_AraC-typ_CS"/>
</dbReference>